<evidence type="ECO:0000259" key="3">
    <source>
        <dbReference type="Pfam" id="PF22936"/>
    </source>
</evidence>
<reference evidence="4 5" key="1">
    <citation type="journal article" date="2022" name="Nat. Genet.">
        <title>Improved pea reference genome and pan-genome highlight genomic features and evolutionary characteristics.</title>
        <authorList>
            <person name="Yang T."/>
            <person name="Liu R."/>
            <person name="Luo Y."/>
            <person name="Hu S."/>
            <person name="Wang D."/>
            <person name="Wang C."/>
            <person name="Pandey M.K."/>
            <person name="Ge S."/>
            <person name="Xu Q."/>
            <person name="Li N."/>
            <person name="Li G."/>
            <person name="Huang Y."/>
            <person name="Saxena R.K."/>
            <person name="Ji Y."/>
            <person name="Li M."/>
            <person name="Yan X."/>
            <person name="He Y."/>
            <person name="Liu Y."/>
            <person name="Wang X."/>
            <person name="Xiang C."/>
            <person name="Varshney R.K."/>
            <person name="Ding H."/>
            <person name="Gao S."/>
            <person name="Zong X."/>
        </authorList>
    </citation>
    <scope>NUCLEOTIDE SEQUENCE [LARGE SCALE GENOMIC DNA]</scope>
    <source>
        <strain evidence="4 5">cv. Zhongwan 6</strain>
    </source>
</reference>
<dbReference type="AlphaFoldDB" id="A0A9D4VYN8"/>
<dbReference type="InterPro" id="IPR054722">
    <property type="entry name" value="PolX-like_BBD"/>
</dbReference>
<keyword evidence="2" id="KW-0472">Membrane</keyword>
<dbReference type="Gramene" id="Psat07G0710700-T1">
    <property type="protein sequence ID" value="KAI5392580.1"/>
    <property type="gene ID" value="KIW84_077107"/>
</dbReference>
<sequence>MTGCKDWFFDLEEGFNRFLKFGNDTRMSVVGKGSVKVQVKGATQVIPEVYYVPELKNNLLSFGQLQERGLAILIRDGTCKVYHPKKDKDCDWNQTGVKEKILDYGEEEHNTEVREGDMACPPSIAYSSPSGSISSSVSGGNSTPPSPVSLLPSPISSSPSRSIEREVVAGPRARRTPSYLADYVTGEGEDEEESLSVMLLMMIIENDPVKFEEAVKDKVWEQIYKWLDMPFQFELDASGTNYNSFGFILKGKVQRNILLFVWVTVCWIVWLSINEIVFQGAVVRIVDVVDRIKVLAWNWFATRTKCVEAYCWTN</sequence>
<evidence type="ECO:0000313" key="4">
    <source>
        <dbReference type="EMBL" id="KAI5392580.1"/>
    </source>
</evidence>
<evidence type="ECO:0000256" key="2">
    <source>
        <dbReference type="SAM" id="Phobius"/>
    </source>
</evidence>
<feature type="transmembrane region" description="Helical" evidence="2">
    <location>
        <begin position="257"/>
        <end position="273"/>
    </location>
</feature>
<comment type="caution">
    <text evidence="4">The sequence shown here is derived from an EMBL/GenBank/DDBJ whole genome shotgun (WGS) entry which is preliminary data.</text>
</comment>
<gene>
    <name evidence="4" type="ORF">KIW84_077107</name>
</gene>
<keyword evidence="5" id="KW-1185">Reference proteome</keyword>
<feature type="domain" description="Retrovirus-related Pol polyprotein from transposon TNT 1-94-like beta-barrel" evidence="3">
    <location>
        <begin position="1"/>
        <end position="69"/>
    </location>
</feature>
<organism evidence="4 5">
    <name type="scientific">Pisum sativum</name>
    <name type="common">Garden pea</name>
    <name type="synonym">Lathyrus oleraceus</name>
    <dbReference type="NCBI Taxonomy" id="3888"/>
    <lineage>
        <taxon>Eukaryota</taxon>
        <taxon>Viridiplantae</taxon>
        <taxon>Streptophyta</taxon>
        <taxon>Embryophyta</taxon>
        <taxon>Tracheophyta</taxon>
        <taxon>Spermatophyta</taxon>
        <taxon>Magnoliopsida</taxon>
        <taxon>eudicotyledons</taxon>
        <taxon>Gunneridae</taxon>
        <taxon>Pentapetalae</taxon>
        <taxon>rosids</taxon>
        <taxon>fabids</taxon>
        <taxon>Fabales</taxon>
        <taxon>Fabaceae</taxon>
        <taxon>Papilionoideae</taxon>
        <taxon>50 kb inversion clade</taxon>
        <taxon>NPAAA clade</taxon>
        <taxon>Hologalegina</taxon>
        <taxon>IRL clade</taxon>
        <taxon>Fabeae</taxon>
        <taxon>Lathyrus</taxon>
    </lineage>
</organism>
<accession>A0A9D4VYN8</accession>
<keyword evidence="2" id="KW-0812">Transmembrane</keyword>
<feature type="region of interest" description="Disordered" evidence="1">
    <location>
        <begin position="117"/>
        <end position="168"/>
    </location>
</feature>
<name>A0A9D4VYN8_PEA</name>
<protein>
    <recommendedName>
        <fullName evidence="3">Retrovirus-related Pol polyprotein from transposon TNT 1-94-like beta-barrel domain-containing protein</fullName>
    </recommendedName>
</protein>
<dbReference type="Pfam" id="PF22936">
    <property type="entry name" value="Pol_BBD"/>
    <property type="match status" value="1"/>
</dbReference>
<keyword evidence="2" id="KW-1133">Transmembrane helix</keyword>
<dbReference type="EMBL" id="JAMSHJ010000007">
    <property type="protein sequence ID" value="KAI5392580.1"/>
    <property type="molecule type" value="Genomic_DNA"/>
</dbReference>
<evidence type="ECO:0000256" key="1">
    <source>
        <dbReference type="SAM" id="MobiDB-lite"/>
    </source>
</evidence>
<proteinExistence type="predicted"/>
<feature type="compositionally biased region" description="Low complexity" evidence="1">
    <location>
        <begin position="121"/>
        <end position="161"/>
    </location>
</feature>
<dbReference type="Proteomes" id="UP001058974">
    <property type="component" value="Chromosome 7"/>
</dbReference>
<evidence type="ECO:0000313" key="5">
    <source>
        <dbReference type="Proteomes" id="UP001058974"/>
    </source>
</evidence>